<evidence type="ECO:0000256" key="14">
    <source>
        <dbReference type="PROSITE-ProRule" id="PRU00196"/>
    </source>
</evidence>
<feature type="disulfide bond" evidence="13">
    <location>
        <begin position="230"/>
        <end position="242"/>
    </location>
</feature>
<keyword evidence="5 17" id="KW-0732">Signal</keyword>
<organism evidence="21 22">
    <name type="scientific">Eublepharis macularius</name>
    <name type="common">Leopard gecko</name>
    <name type="synonym">Cyrtodactylus macularius</name>
    <dbReference type="NCBI Taxonomy" id="481883"/>
    <lineage>
        <taxon>Eukaryota</taxon>
        <taxon>Metazoa</taxon>
        <taxon>Chordata</taxon>
        <taxon>Craniata</taxon>
        <taxon>Vertebrata</taxon>
        <taxon>Euteleostomi</taxon>
        <taxon>Lepidosauria</taxon>
        <taxon>Squamata</taxon>
        <taxon>Bifurcata</taxon>
        <taxon>Gekkota</taxon>
        <taxon>Eublepharidae</taxon>
        <taxon>Eublepharinae</taxon>
        <taxon>Eublepharis</taxon>
    </lineage>
</organism>
<dbReference type="GO" id="GO:0006508">
    <property type="term" value="P:proteolysis"/>
    <property type="evidence" value="ECO:0007669"/>
    <property type="project" value="UniProtKB-KW"/>
</dbReference>
<dbReference type="SMART" id="SM00057">
    <property type="entry name" value="FIMAC"/>
    <property type="match status" value="1"/>
</dbReference>
<accession>A0AA97JX20</accession>
<dbReference type="InterPro" id="IPR043504">
    <property type="entry name" value="Peptidase_S1_PA_chymotrypsin"/>
</dbReference>
<dbReference type="SUPFAM" id="SSF56487">
    <property type="entry name" value="SRCR-like"/>
    <property type="match status" value="1"/>
</dbReference>
<keyword evidence="6" id="KW-0677">Repeat</keyword>
<dbReference type="GO" id="GO:0005576">
    <property type="term" value="C:extracellular region"/>
    <property type="evidence" value="ECO:0007669"/>
    <property type="project" value="UniProtKB-SubCell"/>
</dbReference>
<dbReference type="Pfam" id="PF00057">
    <property type="entry name" value="Ldl_recept_a"/>
    <property type="match status" value="2"/>
</dbReference>
<feature type="domain" description="SRCR" evidence="19">
    <location>
        <begin position="120"/>
        <end position="224"/>
    </location>
</feature>
<dbReference type="Pfam" id="PF21287">
    <property type="entry name" value="Kazal_CFAI"/>
    <property type="match status" value="1"/>
</dbReference>
<reference evidence="22" key="1">
    <citation type="submission" date="2025-08" db="UniProtKB">
        <authorList>
            <consortium name="RefSeq"/>
        </authorList>
    </citation>
    <scope>IDENTIFICATION</scope>
    <source>
        <tissue evidence="22">Blood</tissue>
    </source>
</reference>
<feature type="disulfide bond" evidence="13">
    <location>
        <begin position="249"/>
        <end position="264"/>
    </location>
</feature>
<comment type="subcellular location">
    <subcellularLocation>
        <location evidence="1">Secreted</location>
    </subcellularLocation>
</comment>
<keyword evidence="4 15" id="KW-0645">Protease</keyword>
<evidence type="ECO:0000256" key="15">
    <source>
        <dbReference type="RuleBase" id="RU363034"/>
    </source>
</evidence>
<dbReference type="GO" id="GO:0016020">
    <property type="term" value="C:membrane"/>
    <property type="evidence" value="ECO:0007669"/>
    <property type="project" value="InterPro"/>
</dbReference>
<evidence type="ECO:0000256" key="1">
    <source>
        <dbReference type="ARBA" id="ARBA00004613"/>
    </source>
</evidence>
<comment type="caution">
    <text evidence="14">Lacks conserved residue(s) required for the propagation of feature annotation.</text>
</comment>
<proteinExistence type="inferred from homology"/>
<dbReference type="InterPro" id="IPR033116">
    <property type="entry name" value="TRYPSIN_SER"/>
</dbReference>
<keyword evidence="7 15" id="KW-0378">Hydrolase</keyword>
<dbReference type="InterPro" id="IPR009003">
    <property type="entry name" value="Peptidase_S1_PA"/>
</dbReference>
<evidence type="ECO:0000256" key="13">
    <source>
        <dbReference type="PROSITE-ProRule" id="PRU00124"/>
    </source>
</evidence>
<dbReference type="SMART" id="SM00192">
    <property type="entry name" value="LDLa"/>
    <property type="match status" value="2"/>
</dbReference>
<feature type="domain" description="Kazal-like" evidence="20">
    <location>
        <begin position="74"/>
        <end position="122"/>
    </location>
</feature>
<evidence type="ECO:0000259" key="18">
    <source>
        <dbReference type="PROSITE" id="PS50240"/>
    </source>
</evidence>
<keyword evidence="3" id="KW-0964">Secreted</keyword>
<dbReference type="GeneID" id="129336634"/>
<dbReference type="PROSITE" id="PS50240">
    <property type="entry name" value="TRYPSIN_DOM"/>
    <property type="match status" value="1"/>
</dbReference>
<dbReference type="InterPro" id="IPR001254">
    <property type="entry name" value="Trypsin_dom"/>
</dbReference>
<dbReference type="SMART" id="SM00020">
    <property type="entry name" value="Tryp_SPc"/>
    <property type="match status" value="1"/>
</dbReference>
<evidence type="ECO:0000256" key="11">
    <source>
        <dbReference type="ARBA" id="ARBA00023180"/>
    </source>
</evidence>
<dbReference type="Pfam" id="PF21286">
    <property type="entry name" value="CFAI_FIMAC_N"/>
    <property type="match status" value="1"/>
</dbReference>
<dbReference type="PROSITE" id="PS50287">
    <property type="entry name" value="SRCR_2"/>
    <property type="match status" value="1"/>
</dbReference>
<dbReference type="Gene3D" id="3.30.60.30">
    <property type="match status" value="1"/>
</dbReference>
<evidence type="ECO:0000256" key="4">
    <source>
        <dbReference type="ARBA" id="ARBA00022670"/>
    </source>
</evidence>
<dbReference type="Gene3D" id="4.10.400.10">
    <property type="entry name" value="Low-density Lipoprotein Receptor"/>
    <property type="match status" value="2"/>
</dbReference>
<dbReference type="InterPro" id="IPR003884">
    <property type="entry name" value="FacI_MAC"/>
</dbReference>
<evidence type="ECO:0000256" key="3">
    <source>
        <dbReference type="ARBA" id="ARBA00022525"/>
    </source>
</evidence>
<feature type="signal peptide" evidence="17">
    <location>
        <begin position="1"/>
        <end position="19"/>
    </location>
</feature>
<keyword evidence="10 14" id="KW-1015">Disulfide bond</keyword>
<dbReference type="InterPro" id="IPR036772">
    <property type="entry name" value="SRCR-like_dom_sf"/>
</dbReference>
<dbReference type="PANTHER" id="PTHR24252:SF7">
    <property type="entry name" value="HYALIN"/>
    <property type="match status" value="1"/>
</dbReference>
<dbReference type="KEGG" id="emc:129336634"/>
<dbReference type="PROSITE" id="PS01209">
    <property type="entry name" value="LDLRA_1"/>
    <property type="match status" value="1"/>
</dbReference>
<dbReference type="Pfam" id="PF00530">
    <property type="entry name" value="SRCR"/>
    <property type="match status" value="1"/>
</dbReference>
<dbReference type="InterPro" id="IPR036058">
    <property type="entry name" value="Kazal_dom_sf"/>
</dbReference>
<dbReference type="InterPro" id="IPR036055">
    <property type="entry name" value="LDL_receptor-like_sf"/>
</dbReference>
<feature type="compositionally biased region" description="Acidic residues" evidence="16">
    <location>
        <begin position="308"/>
        <end position="325"/>
    </location>
</feature>
<dbReference type="AlphaFoldDB" id="A0AA97JX20"/>
<sequence length="596" mass="67300">MRQLLVLVLILCSLLCIYAVKGKSRHKNKPTQQFPLVQQEKYLIKECLNNSYTANSCKKVFCHPWQRCVDGSCSCKLPYQCPRNGTSVCSAEGKNFRTYCQLKSYECLRPKSKFRSRGSCKLQDNFEVFLKPENASERFIQVEVNSQRTFICGHGWSMNEANVVCRHLNFPEGADHVELGDPADAWNSSECLQATCRGAETSLKECSLARTVRGHEKLAKVVCHTAHKECSSREFPCVNRKCIPLDKTCDGINDCGDLSDELCCKACRGESFHCKSDVCIPNSYLCNKEMDCLTGEDETHQGCRGDETAEESEIEKTEETEDESMDAERRKIKTFLPQLHCGISNHTVTRWKRIIGGHIAGKGEFPWQVAIRGEKTTVNCGGIYIGGCWVLTAAHCVRQSYVHTYLIWTGMLDSVLKNDGIETFNLKRVIIHEDYNAKTYENDIALLEMITRHPGQPCSPPNTVAACIPWSPYMFRAGHRCKVSGWGLVEDYGRQFTLKWGYVNLMSNCSEIYQERYFKGMECAGTYDGSVDSCRGDSGGPLVCFDFNNVAYVWGIVSWGENCGEKGHPGVYTKVVDYFEWISHHVGKSIVSRFNL</sequence>
<dbReference type="InterPro" id="IPR001314">
    <property type="entry name" value="Peptidase_S1A"/>
</dbReference>
<dbReference type="RefSeq" id="XP_054845850.1">
    <property type="nucleotide sequence ID" value="XM_054989875.1"/>
</dbReference>
<evidence type="ECO:0000256" key="2">
    <source>
        <dbReference type="ARBA" id="ARBA00009228"/>
    </source>
</evidence>
<dbReference type="PRINTS" id="PR00722">
    <property type="entry name" value="CHYMOTRYPSIN"/>
</dbReference>
<dbReference type="PROSITE" id="PS00134">
    <property type="entry name" value="TRYPSIN_HIS"/>
    <property type="match status" value="1"/>
</dbReference>
<keyword evidence="11" id="KW-0325">Glycoprotein</keyword>
<evidence type="ECO:0000256" key="9">
    <source>
        <dbReference type="ARBA" id="ARBA00022859"/>
    </source>
</evidence>
<dbReference type="SUPFAM" id="SSF100895">
    <property type="entry name" value="Kazal-type serine protease inhibitors"/>
    <property type="match status" value="1"/>
</dbReference>
<evidence type="ECO:0000313" key="21">
    <source>
        <dbReference type="Proteomes" id="UP001190640"/>
    </source>
</evidence>
<evidence type="ECO:0000256" key="12">
    <source>
        <dbReference type="ARBA" id="ARBA00024195"/>
    </source>
</evidence>
<dbReference type="PANTHER" id="PTHR24252">
    <property type="entry name" value="ACROSIN-RELATED"/>
    <property type="match status" value="1"/>
</dbReference>
<dbReference type="GO" id="GO:0002376">
    <property type="term" value="P:immune system process"/>
    <property type="evidence" value="ECO:0007669"/>
    <property type="project" value="UniProtKB-KW"/>
</dbReference>
<dbReference type="GO" id="GO:0035821">
    <property type="term" value="P:modulation of process of another organism"/>
    <property type="evidence" value="ECO:0007669"/>
    <property type="project" value="UniProtKB-ARBA"/>
</dbReference>
<dbReference type="CDD" id="cd00112">
    <property type="entry name" value="LDLa"/>
    <property type="match status" value="2"/>
</dbReference>
<dbReference type="FunFam" id="2.40.10.10:FF:000068">
    <property type="entry name" value="transmembrane protease serine 2"/>
    <property type="match status" value="1"/>
</dbReference>
<keyword evidence="9" id="KW-0391">Immunity</keyword>
<dbReference type="CDD" id="cd00190">
    <property type="entry name" value="Tryp_SPc"/>
    <property type="match status" value="1"/>
</dbReference>
<dbReference type="FunFam" id="2.40.10.10:FF:000002">
    <property type="entry name" value="Transmembrane protease serine"/>
    <property type="match status" value="1"/>
</dbReference>
<dbReference type="PROSITE" id="PS00135">
    <property type="entry name" value="TRYPSIN_SER"/>
    <property type="match status" value="1"/>
</dbReference>
<feature type="disulfide bond" evidence="13">
    <location>
        <begin position="267"/>
        <end position="279"/>
    </location>
</feature>
<dbReference type="InterPro" id="IPR048722">
    <property type="entry name" value="CFAI_FIMAC_N"/>
</dbReference>
<dbReference type="InterPro" id="IPR018114">
    <property type="entry name" value="TRYPSIN_HIS"/>
</dbReference>
<dbReference type="SUPFAM" id="SSF50494">
    <property type="entry name" value="Trypsin-like serine proteases"/>
    <property type="match status" value="1"/>
</dbReference>
<evidence type="ECO:0000259" key="19">
    <source>
        <dbReference type="PROSITE" id="PS50287"/>
    </source>
</evidence>
<evidence type="ECO:0000259" key="20">
    <source>
        <dbReference type="PROSITE" id="PS51465"/>
    </source>
</evidence>
<name>A0AA97JX20_EUBMA</name>
<dbReference type="SMART" id="SM00202">
    <property type="entry name" value="SR"/>
    <property type="match status" value="1"/>
</dbReference>
<dbReference type="GO" id="GO:0004252">
    <property type="term" value="F:serine-type endopeptidase activity"/>
    <property type="evidence" value="ECO:0007669"/>
    <property type="project" value="InterPro"/>
</dbReference>
<feature type="region of interest" description="Disordered" evidence="16">
    <location>
        <begin position="299"/>
        <end position="326"/>
    </location>
</feature>
<evidence type="ECO:0000256" key="7">
    <source>
        <dbReference type="ARBA" id="ARBA00022801"/>
    </source>
</evidence>
<evidence type="ECO:0000313" key="22">
    <source>
        <dbReference type="RefSeq" id="XP_054845850.1"/>
    </source>
</evidence>
<dbReference type="CTD" id="3426"/>
<dbReference type="Proteomes" id="UP001190640">
    <property type="component" value="Chromosome 10"/>
</dbReference>
<dbReference type="InterPro" id="IPR023415">
    <property type="entry name" value="LDLR_class-A_CS"/>
</dbReference>
<gene>
    <name evidence="22" type="primary">CFI</name>
</gene>
<dbReference type="InterPro" id="IPR002172">
    <property type="entry name" value="LDrepeatLR_classA_rpt"/>
</dbReference>
<keyword evidence="8 15" id="KW-0720">Serine protease</keyword>
<comment type="similarity">
    <text evidence="2">Belongs to the peptidase S1 family. Snake venom subfamily.</text>
</comment>
<keyword evidence="21" id="KW-1185">Reference proteome</keyword>
<evidence type="ECO:0000256" key="8">
    <source>
        <dbReference type="ARBA" id="ARBA00022825"/>
    </source>
</evidence>
<evidence type="ECO:0000256" key="5">
    <source>
        <dbReference type="ARBA" id="ARBA00022729"/>
    </source>
</evidence>
<dbReference type="Gene3D" id="3.10.250.10">
    <property type="entry name" value="SRCR-like domain"/>
    <property type="match status" value="1"/>
</dbReference>
<evidence type="ECO:0000256" key="17">
    <source>
        <dbReference type="SAM" id="SignalP"/>
    </source>
</evidence>
<feature type="chain" id="PRO_5041693849" evidence="17">
    <location>
        <begin position="20"/>
        <end position="596"/>
    </location>
</feature>
<feature type="domain" description="Peptidase S1" evidence="18">
    <location>
        <begin position="354"/>
        <end position="587"/>
    </location>
</feature>
<dbReference type="PROSITE" id="PS50068">
    <property type="entry name" value="LDLRA_2"/>
    <property type="match status" value="2"/>
</dbReference>
<feature type="disulfide bond" evidence="14">
    <location>
        <begin position="196"/>
        <end position="206"/>
    </location>
</feature>
<protein>
    <submittedName>
        <fullName evidence="22">Complement factor I</fullName>
    </submittedName>
</protein>
<feature type="disulfide bond" evidence="13">
    <location>
        <begin position="237"/>
        <end position="255"/>
    </location>
</feature>
<dbReference type="Pfam" id="PF00089">
    <property type="entry name" value="Trypsin"/>
    <property type="match status" value="1"/>
</dbReference>
<evidence type="ECO:0000256" key="10">
    <source>
        <dbReference type="ARBA" id="ARBA00023157"/>
    </source>
</evidence>
<evidence type="ECO:0000256" key="6">
    <source>
        <dbReference type="ARBA" id="ARBA00022737"/>
    </source>
</evidence>
<dbReference type="Gene3D" id="2.40.10.10">
    <property type="entry name" value="Trypsin-like serine proteases"/>
    <property type="match status" value="1"/>
</dbReference>
<dbReference type="PROSITE" id="PS51465">
    <property type="entry name" value="KAZAL_2"/>
    <property type="match status" value="1"/>
</dbReference>
<comment type="similarity">
    <text evidence="12">Belongs to the peptidase S1 family. CLIP subfamily.</text>
</comment>
<dbReference type="InterPro" id="IPR048719">
    <property type="entry name" value="CFAI_KAZAL"/>
</dbReference>
<evidence type="ECO:0000256" key="16">
    <source>
        <dbReference type="SAM" id="MobiDB-lite"/>
    </source>
</evidence>
<feature type="disulfide bond" evidence="13">
    <location>
        <begin position="274"/>
        <end position="292"/>
    </location>
</feature>
<dbReference type="InterPro" id="IPR001190">
    <property type="entry name" value="SRCR"/>
</dbReference>
<dbReference type="SUPFAM" id="SSF57424">
    <property type="entry name" value="LDL receptor-like module"/>
    <property type="match status" value="2"/>
</dbReference>
<dbReference type="InterPro" id="IPR002350">
    <property type="entry name" value="Kazal_dom"/>
</dbReference>